<accession>A0A8B8F1Z9</accession>
<dbReference type="Proteomes" id="UP000694844">
    <property type="component" value="Chromosome 1"/>
</dbReference>
<organism evidence="4 5">
    <name type="scientific">Crassostrea virginica</name>
    <name type="common">Eastern oyster</name>
    <dbReference type="NCBI Taxonomy" id="6565"/>
    <lineage>
        <taxon>Eukaryota</taxon>
        <taxon>Metazoa</taxon>
        <taxon>Spiralia</taxon>
        <taxon>Lophotrochozoa</taxon>
        <taxon>Mollusca</taxon>
        <taxon>Bivalvia</taxon>
        <taxon>Autobranchia</taxon>
        <taxon>Pteriomorphia</taxon>
        <taxon>Ostreida</taxon>
        <taxon>Ostreoidea</taxon>
        <taxon>Ostreidae</taxon>
        <taxon>Crassostrea</taxon>
    </lineage>
</organism>
<evidence type="ECO:0000313" key="5">
    <source>
        <dbReference type="RefSeq" id="XP_022345843.1"/>
    </source>
</evidence>
<evidence type="ECO:0000259" key="3">
    <source>
        <dbReference type="Pfam" id="PF21057"/>
    </source>
</evidence>
<dbReference type="PANTHER" id="PTHR12925">
    <property type="entry name" value="HIKESHI FAMILY MEMBER"/>
    <property type="match status" value="1"/>
</dbReference>
<dbReference type="InterPro" id="IPR031318">
    <property type="entry name" value="OPI10"/>
</dbReference>
<dbReference type="GeneID" id="111138258"/>
<dbReference type="PANTHER" id="PTHR12925:SF0">
    <property type="entry name" value="PROTEIN HIKESHI"/>
    <property type="match status" value="1"/>
</dbReference>
<protein>
    <submittedName>
        <fullName evidence="5">Protein Hikeshi-like</fullName>
    </submittedName>
</protein>
<dbReference type="InterPro" id="IPR008493">
    <property type="entry name" value="Hikeshi-like_N"/>
</dbReference>
<gene>
    <name evidence="5" type="primary">LOC111138258</name>
</gene>
<dbReference type="GO" id="GO:0006606">
    <property type="term" value="P:protein import into nucleus"/>
    <property type="evidence" value="ECO:0007669"/>
    <property type="project" value="TreeGrafter"/>
</dbReference>
<sequence>MFGLIVAGRLVQTDVTQVSENQFLFNIPDADDINHLVIFMTGQSPFPDGLGAAVYFSFPNPQGQAWALLGHITNTKPSAIFKITNIKKSSMMDGNPFASIMPHVSHMGQVGISVEPLSQLSQQTPEAGTSVSKVDSFVEFSQKMLENFFNYATSFAVTQSQMTPNPREAYVTLNVLQNWFQNFQRRLQQNPYFWRG</sequence>
<evidence type="ECO:0000259" key="2">
    <source>
        <dbReference type="Pfam" id="PF05603"/>
    </source>
</evidence>
<dbReference type="GO" id="GO:0030544">
    <property type="term" value="F:Hsp70 protein binding"/>
    <property type="evidence" value="ECO:0007669"/>
    <property type="project" value="TreeGrafter"/>
</dbReference>
<comment type="similarity">
    <text evidence="1">Belongs to the OPI10 family.</text>
</comment>
<evidence type="ECO:0000256" key="1">
    <source>
        <dbReference type="ARBA" id="ARBA00006623"/>
    </source>
</evidence>
<evidence type="ECO:0000313" key="4">
    <source>
        <dbReference type="Proteomes" id="UP000694844"/>
    </source>
</evidence>
<proteinExistence type="inferred from homology"/>
<feature type="domain" description="Hikeshi-like C-terminal" evidence="3">
    <location>
        <begin position="135"/>
        <end position="195"/>
    </location>
</feature>
<dbReference type="RefSeq" id="XP_022345843.1">
    <property type="nucleotide sequence ID" value="XM_022490135.1"/>
</dbReference>
<reference evidence="5" key="2">
    <citation type="submission" date="2025-08" db="UniProtKB">
        <authorList>
            <consortium name="RefSeq"/>
        </authorList>
    </citation>
    <scope>IDENTIFICATION</scope>
    <source>
        <tissue evidence="5">Whole sample</tissue>
    </source>
</reference>
<dbReference type="GO" id="GO:0061608">
    <property type="term" value="F:nuclear import signal receptor activity"/>
    <property type="evidence" value="ECO:0007669"/>
    <property type="project" value="TreeGrafter"/>
</dbReference>
<dbReference type="GO" id="GO:0005829">
    <property type="term" value="C:cytosol"/>
    <property type="evidence" value="ECO:0007669"/>
    <property type="project" value="TreeGrafter"/>
</dbReference>
<dbReference type="Pfam" id="PF21057">
    <property type="entry name" value="Hikeshi-like_C"/>
    <property type="match status" value="1"/>
</dbReference>
<keyword evidence="4" id="KW-1185">Reference proteome</keyword>
<reference evidence="4" key="1">
    <citation type="submission" date="2024-06" db="UniProtKB">
        <authorList>
            <consortium name="RefSeq"/>
        </authorList>
    </citation>
    <scope>NUCLEOTIDE SEQUENCE [LARGE SCALE GENOMIC DNA]</scope>
</reference>
<dbReference type="Pfam" id="PF05603">
    <property type="entry name" value="Hikeshi-like_N"/>
    <property type="match status" value="1"/>
</dbReference>
<dbReference type="InterPro" id="IPR048364">
    <property type="entry name" value="Hikeshi-like_C"/>
</dbReference>
<dbReference type="OrthoDB" id="10248398at2759"/>
<dbReference type="GO" id="GO:0005634">
    <property type="term" value="C:nucleus"/>
    <property type="evidence" value="ECO:0007669"/>
    <property type="project" value="TreeGrafter"/>
</dbReference>
<name>A0A8B8F1Z9_CRAVI</name>
<dbReference type="KEGG" id="cvn:111138258"/>
<dbReference type="AlphaFoldDB" id="A0A8B8F1Z9"/>
<feature type="domain" description="Hikeshi-like N-terminal" evidence="2">
    <location>
        <begin position="5"/>
        <end position="128"/>
    </location>
</feature>